<sequence length="182" mass="20219">MDAGMWVGAASGLAGAAVGAAGAIISTTIAHRHQRSLARDQRRAELAKEAADTLTTEFVALLNLARRYPEEGASEDEMLPFRKEAMEHHLRIEQALVRLPDDQLRTRLGDVMLASMRAFQSAEDDYRTRRIAAYNVSGEAISCLGASLREQRMPRPTPQTADAQRRRLELQARHRLNSASIR</sequence>
<dbReference type="RefSeq" id="WP_157871242.1">
    <property type="nucleotide sequence ID" value="NZ_AP023440.1"/>
</dbReference>
<keyword evidence="2" id="KW-1185">Reference proteome</keyword>
<evidence type="ECO:0000313" key="1">
    <source>
        <dbReference type="EMBL" id="BCL27387.1"/>
    </source>
</evidence>
<gene>
    <name evidence="1" type="ORF">GCM10017557_22460</name>
</gene>
<dbReference type="EMBL" id="AP023440">
    <property type="protein sequence ID" value="BCL27387.1"/>
    <property type="molecule type" value="Genomic_DNA"/>
</dbReference>
<dbReference type="KEGG" id="sgm:GCM10017557_22460"/>
<dbReference type="Proteomes" id="UP000516444">
    <property type="component" value="Chromosome"/>
</dbReference>
<dbReference type="AlphaFoldDB" id="A0A7G1P0R3"/>
<organism evidence="1 2">
    <name type="scientific">Streptomyces aurantiacus</name>
    <dbReference type="NCBI Taxonomy" id="47760"/>
    <lineage>
        <taxon>Bacteria</taxon>
        <taxon>Bacillati</taxon>
        <taxon>Actinomycetota</taxon>
        <taxon>Actinomycetes</taxon>
        <taxon>Kitasatosporales</taxon>
        <taxon>Streptomycetaceae</taxon>
        <taxon>Streptomyces</taxon>
        <taxon>Streptomyces aurantiacus group</taxon>
    </lineage>
</organism>
<evidence type="ECO:0000313" key="2">
    <source>
        <dbReference type="Proteomes" id="UP000516444"/>
    </source>
</evidence>
<accession>A0A7G1P0R3</accession>
<name>A0A7G1P0R3_9ACTN</name>
<protein>
    <submittedName>
        <fullName evidence="1">Uncharacterized protein</fullName>
    </submittedName>
</protein>
<reference evidence="1 2" key="1">
    <citation type="journal article" date="2014" name="Int. J. Syst. Evol. Microbiol.">
        <title>Complete genome sequence of Corynebacterium casei LMG S-19264T (=DSM 44701T), isolated from a smear-ripened cheese.</title>
        <authorList>
            <consortium name="US DOE Joint Genome Institute (JGI-PGF)"/>
            <person name="Walter F."/>
            <person name="Albersmeier A."/>
            <person name="Kalinowski J."/>
            <person name="Ruckert C."/>
        </authorList>
    </citation>
    <scope>NUCLEOTIDE SEQUENCE [LARGE SCALE GENOMIC DNA]</scope>
    <source>
        <strain evidence="1 2">JCM 4677</strain>
    </source>
</reference>
<proteinExistence type="predicted"/>